<proteinExistence type="predicted"/>
<dbReference type="AlphaFoldDB" id="K1KST4"/>
<accession>K1KST4</accession>
<evidence type="ECO:0000313" key="2">
    <source>
        <dbReference type="Proteomes" id="UP000004478"/>
    </source>
</evidence>
<dbReference type="InterPro" id="IPR032574">
    <property type="entry name" value="DUF4924"/>
</dbReference>
<evidence type="ECO:0008006" key="3">
    <source>
        <dbReference type="Google" id="ProtNLM"/>
    </source>
</evidence>
<comment type="caution">
    <text evidence="1">The sequence shown here is derived from an EMBL/GenBank/DDBJ whole genome shotgun (WGS) entry which is preliminary data.</text>
</comment>
<dbReference type="EMBL" id="AMGM01000198">
    <property type="protein sequence ID" value="EKB47220.1"/>
    <property type="molecule type" value="Genomic_DNA"/>
</dbReference>
<name>K1KST4_CECL9</name>
<gene>
    <name evidence="1" type="ORF">B879_04186</name>
</gene>
<reference evidence="1 2" key="1">
    <citation type="journal article" date="2012" name="J. Bacteriol.">
        <title>Draft Genome Sequence of Cecembia lonarensis Strain LW9T, Isolated from Lonar Lake, a Haloalkaline Lake in India.</title>
        <authorList>
            <person name="Shivaji S."/>
            <person name="Ara S."/>
            <person name="Singh A."/>
            <person name="Pinnaka A.K."/>
        </authorList>
    </citation>
    <scope>NUCLEOTIDE SEQUENCE [LARGE SCALE GENOMIC DNA]</scope>
    <source>
        <strain evidence="1 2">LW9</strain>
    </source>
</reference>
<evidence type="ECO:0000313" key="1">
    <source>
        <dbReference type="EMBL" id="EKB47220.1"/>
    </source>
</evidence>
<dbReference type="Pfam" id="PF16271">
    <property type="entry name" value="DUF4924"/>
    <property type="match status" value="1"/>
</dbReference>
<dbReference type="RefSeq" id="WP_009187196.1">
    <property type="nucleotide sequence ID" value="NZ_AMGM01000198.1"/>
</dbReference>
<protein>
    <recommendedName>
        <fullName evidence="3">DUF4924 domain-containing protein</fullName>
    </recommendedName>
</protein>
<sequence>MKVIADKKKKQNIAEYIIYMYQMEDLLRAYEFNLDEINQYVISHYPVSEKEKTETLLWFSNIAMAMKNEGKETKGRLDSTQVYVSQLAEIHWGLLKTDGTYFEYYKKAKPYILQLIIEAGDEAPSNEIQVCVNAVYGLLLAKLKGRGIPKDMEAATEAFGNILGYLNWAYFQKNEEKTREN</sequence>
<dbReference type="OrthoDB" id="1095125at2"/>
<dbReference type="Proteomes" id="UP000004478">
    <property type="component" value="Unassembled WGS sequence"/>
</dbReference>
<organism evidence="1 2">
    <name type="scientific">Cecembia lonarensis (strain CCUG 58316 / KCTC 22772 / LW9)</name>
    <dbReference type="NCBI Taxonomy" id="1225176"/>
    <lineage>
        <taxon>Bacteria</taxon>
        <taxon>Pseudomonadati</taxon>
        <taxon>Bacteroidota</taxon>
        <taxon>Cytophagia</taxon>
        <taxon>Cytophagales</taxon>
        <taxon>Cyclobacteriaceae</taxon>
        <taxon>Cecembia</taxon>
    </lineage>
</organism>
<keyword evidence="2" id="KW-1185">Reference proteome</keyword>